<dbReference type="Pfam" id="PF14392">
    <property type="entry name" value="zf-CCHC_4"/>
    <property type="match status" value="1"/>
</dbReference>
<organism evidence="2 3">
    <name type="scientific">Cajanus cajan</name>
    <name type="common">Pigeon pea</name>
    <name type="synonym">Cajanus indicus</name>
    <dbReference type="NCBI Taxonomy" id="3821"/>
    <lineage>
        <taxon>Eukaryota</taxon>
        <taxon>Viridiplantae</taxon>
        <taxon>Streptophyta</taxon>
        <taxon>Embryophyta</taxon>
        <taxon>Tracheophyta</taxon>
        <taxon>Spermatophyta</taxon>
        <taxon>Magnoliopsida</taxon>
        <taxon>eudicotyledons</taxon>
        <taxon>Gunneridae</taxon>
        <taxon>Pentapetalae</taxon>
        <taxon>rosids</taxon>
        <taxon>fabids</taxon>
        <taxon>Fabales</taxon>
        <taxon>Fabaceae</taxon>
        <taxon>Papilionoideae</taxon>
        <taxon>50 kb inversion clade</taxon>
        <taxon>NPAAA clade</taxon>
        <taxon>indigoferoid/millettioid clade</taxon>
        <taxon>Phaseoleae</taxon>
        <taxon>Cajanus</taxon>
    </lineage>
</organism>
<evidence type="ECO:0000313" key="3">
    <source>
        <dbReference type="Proteomes" id="UP000075243"/>
    </source>
</evidence>
<accession>A0A151RTP0</accession>
<protein>
    <recommendedName>
        <fullName evidence="1">Zinc knuckle CX2CX4HX4C domain-containing protein</fullName>
    </recommendedName>
</protein>
<dbReference type="Gramene" id="C.cajan_35678.t">
    <property type="protein sequence ID" value="C.cajan_35678.t.cds1"/>
    <property type="gene ID" value="C.cajan_35678"/>
</dbReference>
<dbReference type="AlphaFoldDB" id="A0A151RTP0"/>
<gene>
    <name evidence="2" type="ORF">KK1_032530</name>
</gene>
<dbReference type="PANTHER" id="PTHR31286:SF60">
    <property type="entry name" value="PROTEIN, PUTATIVE-RELATED"/>
    <property type="match status" value="1"/>
</dbReference>
<dbReference type="InterPro" id="IPR025836">
    <property type="entry name" value="Zn_knuckle_CX2CX4HX4C"/>
</dbReference>
<proteinExistence type="predicted"/>
<evidence type="ECO:0000313" key="2">
    <source>
        <dbReference type="EMBL" id="KYP45916.1"/>
    </source>
</evidence>
<dbReference type="Proteomes" id="UP000075243">
    <property type="component" value="Unassembled WGS sequence"/>
</dbReference>
<keyword evidence="3" id="KW-1185">Reference proteome</keyword>
<sequence length="156" mass="17838">MGYFEIEFQNCNDLGMVLAASSWNLGLLRLSLWKPDFNPKSHRNSFAQVWLRILELPQEYWSSRIILAIASAVGTPISLEKATLQWTYRHFARVLIEVDLANKILTQLLVEREGYAFFVSFEFDRLPMFCSNCHCIGHINSACNVENHAGEAGEKP</sequence>
<dbReference type="OMA" id="GHINSAC"/>
<dbReference type="EMBL" id="KQ483575">
    <property type="protein sequence ID" value="KYP45916.1"/>
    <property type="molecule type" value="Genomic_DNA"/>
</dbReference>
<evidence type="ECO:0000259" key="1">
    <source>
        <dbReference type="Pfam" id="PF14392"/>
    </source>
</evidence>
<name>A0A151RTP0_CAJCA</name>
<dbReference type="InterPro" id="IPR040256">
    <property type="entry name" value="At4g02000-like"/>
</dbReference>
<reference evidence="2" key="1">
    <citation type="journal article" date="2012" name="Nat. Biotechnol.">
        <title>Draft genome sequence of pigeonpea (Cajanus cajan), an orphan legume crop of resource-poor farmers.</title>
        <authorList>
            <person name="Varshney R.K."/>
            <person name="Chen W."/>
            <person name="Li Y."/>
            <person name="Bharti A.K."/>
            <person name="Saxena R.K."/>
            <person name="Schlueter J.A."/>
            <person name="Donoghue M.T."/>
            <person name="Azam S."/>
            <person name="Fan G."/>
            <person name="Whaley A.M."/>
            <person name="Farmer A.D."/>
            <person name="Sheridan J."/>
            <person name="Iwata A."/>
            <person name="Tuteja R."/>
            <person name="Penmetsa R.V."/>
            <person name="Wu W."/>
            <person name="Upadhyaya H.D."/>
            <person name="Yang S.P."/>
            <person name="Shah T."/>
            <person name="Saxena K.B."/>
            <person name="Michael T."/>
            <person name="McCombie W.R."/>
            <person name="Yang B."/>
            <person name="Zhang G."/>
            <person name="Yang H."/>
            <person name="Wang J."/>
            <person name="Spillane C."/>
            <person name="Cook D.R."/>
            <person name="May G.D."/>
            <person name="Xu X."/>
            <person name="Jackson S.A."/>
        </authorList>
    </citation>
    <scope>NUCLEOTIDE SEQUENCE [LARGE SCALE GENOMIC DNA]</scope>
</reference>
<dbReference type="PANTHER" id="PTHR31286">
    <property type="entry name" value="GLYCINE-RICH CELL WALL STRUCTURAL PROTEIN 1.8-LIKE"/>
    <property type="match status" value="1"/>
</dbReference>
<feature type="domain" description="Zinc knuckle CX2CX4HX4C" evidence="1">
    <location>
        <begin position="115"/>
        <end position="144"/>
    </location>
</feature>